<reference evidence="2 3" key="1">
    <citation type="journal article" date="2012" name="Genome Biol.">
        <title>Genome and low-iron response of an oceanic diatom adapted to chronic iron limitation.</title>
        <authorList>
            <person name="Lommer M."/>
            <person name="Specht M."/>
            <person name="Roy A.S."/>
            <person name="Kraemer L."/>
            <person name="Andreson R."/>
            <person name="Gutowska M.A."/>
            <person name="Wolf J."/>
            <person name="Bergner S.V."/>
            <person name="Schilhabel M.B."/>
            <person name="Klostermeier U.C."/>
            <person name="Beiko R.G."/>
            <person name="Rosenstiel P."/>
            <person name="Hippler M."/>
            <person name="Laroche J."/>
        </authorList>
    </citation>
    <scope>NUCLEOTIDE SEQUENCE [LARGE SCALE GENOMIC DNA]</scope>
    <source>
        <strain evidence="2 3">CCMP1005</strain>
    </source>
</reference>
<feature type="region of interest" description="Disordered" evidence="1">
    <location>
        <begin position="1"/>
        <end position="631"/>
    </location>
</feature>
<protein>
    <submittedName>
        <fullName evidence="2">Uncharacterized protein</fullName>
    </submittedName>
</protein>
<dbReference type="Proteomes" id="UP000266841">
    <property type="component" value="Unassembled WGS sequence"/>
</dbReference>
<feature type="compositionally biased region" description="Basic and acidic residues" evidence="1">
    <location>
        <begin position="155"/>
        <end position="167"/>
    </location>
</feature>
<feature type="compositionally biased region" description="Basic and acidic residues" evidence="1">
    <location>
        <begin position="563"/>
        <end position="604"/>
    </location>
</feature>
<dbReference type="AlphaFoldDB" id="K0TM89"/>
<comment type="caution">
    <text evidence="2">The sequence shown here is derived from an EMBL/GenBank/DDBJ whole genome shotgun (WGS) entry which is preliminary data.</text>
</comment>
<feature type="compositionally biased region" description="Pro residues" evidence="1">
    <location>
        <begin position="43"/>
        <end position="53"/>
    </location>
</feature>
<accession>K0TM89</accession>
<feature type="compositionally biased region" description="Basic residues" evidence="1">
    <location>
        <begin position="54"/>
        <end position="63"/>
    </location>
</feature>
<evidence type="ECO:0000313" key="3">
    <source>
        <dbReference type="Proteomes" id="UP000266841"/>
    </source>
</evidence>
<feature type="compositionally biased region" description="Polar residues" evidence="1">
    <location>
        <begin position="1"/>
        <end position="13"/>
    </location>
</feature>
<feature type="compositionally biased region" description="Basic residues" evidence="1">
    <location>
        <begin position="436"/>
        <end position="451"/>
    </location>
</feature>
<keyword evidence="3" id="KW-1185">Reference proteome</keyword>
<feature type="compositionally biased region" description="Acidic residues" evidence="1">
    <location>
        <begin position="126"/>
        <end position="138"/>
    </location>
</feature>
<feature type="compositionally biased region" description="Basic and acidic residues" evidence="1">
    <location>
        <begin position="100"/>
        <end position="111"/>
    </location>
</feature>
<feature type="compositionally biased region" description="Basic and acidic residues" evidence="1">
    <location>
        <begin position="311"/>
        <end position="369"/>
    </location>
</feature>
<name>K0TM89_THAOC</name>
<gene>
    <name evidence="2" type="ORF">THAOC_02264</name>
</gene>
<feature type="compositionally biased region" description="Low complexity" evidence="1">
    <location>
        <begin position="140"/>
        <end position="150"/>
    </location>
</feature>
<dbReference type="OMA" id="MASEVRC"/>
<dbReference type="EMBL" id="AGNL01002613">
    <property type="protein sequence ID" value="EJK75991.1"/>
    <property type="molecule type" value="Genomic_DNA"/>
</dbReference>
<organism evidence="2 3">
    <name type="scientific">Thalassiosira oceanica</name>
    <name type="common">Marine diatom</name>
    <dbReference type="NCBI Taxonomy" id="159749"/>
    <lineage>
        <taxon>Eukaryota</taxon>
        <taxon>Sar</taxon>
        <taxon>Stramenopiles</taxon>
        <taxon>Ochrophyta</taxon>
        <taxon>Bacillariophyta</taxon>
        <taxon>Coscinodiscophyceae</taxon>
        <taxon>Thalassiosirophycidae</taxon>
        <taxon>Thalassiosirales</taxon>
        <taxon>Thalassiosiraceae</taxon>
        <taxon>Thalassiosira</taxon>
    </lineage>
</organism>
<feature type="compositionally biased region" description="Basic and acidic residues" evidence="1">
    <location>
        <begin position="406"/>
        <end position="435"/>
    </location>
</feature>
<evidence type="ECO:0000256" key="1">
    <source>
        <dbReference type="SAM" id="MobiDB-lite"/>
    </source>
</evidence>
<sequence>MYSHSLPENSNSGLPGHDSPWVSLQIARTHPCLGLSGSRPRRPPSGPPAASRPPRPRRLRPARRGPAGVERRRRRRRVRPALAARPQQDLRRRPGPGLEANRESRLARELPEVVELLASGGGGDDAAMDDWEKDDEAGDATPPAAKPQEAAAEDLADKVDAMKIDGGKRRRRRRPGPRGPGPVQEGRGDGGRRQRGRSPRAPQPRLHRARRRRQVDALGQHPVPDRQRRQAHHREVRAGGQGAQPRVLVPRLHHGHERGGEGQGQDGRGRPGPVRDGGAPVLHPRRAGPQELRPEHDHGGEPGRRRRPRHQREEGRVRERIRQGRADEGARAAGQDARRGVPDRGHQQDGRADRQVVEGEVRRVRREAEAVPQGVRLQDQEGGQVHAHLGTHGGQRQGRGVARRLRVVEEVPRERREQHRQAHADEPARQPQADRPRRRRARSHPGPRQVHRQGDDRHGQGRVRDHPPRHEGGHDADASEVQDRRSLERGDAPQGGQAGGERTRQGLRSGDGRGPEGIRNLHGAAVPVGLEAHLPDHGHGPAGAGEDPDGGIPGGVPRPHGRGGGDGDQDLRDDRPSGQDDQGGEVRERGHDGHMHDRPGEDGARGVLRGLPVPGTVHAKDGGEDVRDRGD</sequence>
<feature type="compositionally biased region" description="Basic and acidic residues" evidence="1">
    <location>
        <begin position="452"/>
        <end position="491"/>
    </location>
</feature>
<evidence type="ECO:0000313" key="2">
    <source>
        <dbReference type="EMBL" id="EJK75991.1"/>
    </source>
</evidence>
<feature type="compositionally biased region" description="Basic and acidic residues" evidence="1">
    <location>
        <begin position="618"/>
        <end position="631"/>
    </location>
</feature>
<proteinExistence type="predicted"/>
<feature type="compositionally biased region" description="Basic and acidic residues" evidence="1">
    <location>
        <begin position="292"/>
        <end position="303"/>
    </location>
</feature>